<dbReference type="PROSITE" id="PS50928">
    <property type="entry name" value="ABC_TM1"/>
    <property type="match status" value="1"/>
</dbReference>
<feature type="transmembrane region" description="Helical" evidence="9">
    <location>
        <begin position="259"/>
        <end position="280"/>
    </location>
</feature>
<evidence type="ECO:0000313" key="11">
    <source>
        <dbReference type="EMBL" id="ABG61052.1"/>
    </source>
</evidence>
<keyword evidence="7 9" id="KW-1133">Transmembrane helix</keyword>
<keyword evidence="12" id="KW-1185">Reference proteome</keyword>
<dbReference type="CDD" id="cd06261">
    <property type="entry name" value="TM_PBP2"/>
    <property type="match status" value="1"/>
</dbReference>
<dbReference type="Gene3D" id="1.10.3720.10">
    <property type="entry name" value="MetI-like"/>
    <property type="match status" value="1"/>
</dbReference>
<evidence type="ECO:0000256" key="9">
    <source>
        <dbReference type="RuleBase" id="RU363043"/>
    </source>
</evidence>
<dbReference type="NCBIfam" id="TIGR00974">
    <property type="entry name" value="3a0107s02c"/>
    <property type="match status" value="1"/>
</dbReference>
<dbReference type="GO" id="GO:0005315">
    <property type="term" value="F:phosphate transmembrane transporter activity"/>
    <property type="evidence" value="ECO:0007669"/>
    <property type="project" value="InterPro"/>
</dbReference>
<dbReference type="InterPro" id="IPR005672">
    <property type="entry name" value="Phosphate_PstA"/>
</dbReference>
<organism evidence="11 12">
    <name type="scientific">Cytophaga hutchinsonii (strain ATCC 33406 / DSM 1761 / CIP 103989 / NBRC 15051 / NCIMB 9469 / D465)</name>
    <dbReference type="NCBI Taxonomy" id="269798"/>
    <lineage>
        <taxon>Bacteria</taxon>
        <taxon>Pseudomonadati</taxon>
        <taxon>Bacteroidota</taxon>
        <taxon>Cytophagia</taxon>
        <taxon>Cytophagales</taxon>
        <taxon>Cytophagaceae</taxon>
        <taxon>Cytophaga</taxon>
    </lineage>
</organism>
<evidence type="ECO:0000256" key="7">
    <source>
        <dbReference type="ARBA" id="ARBA00022989"/>
    </source>
</evidence>
<evidence type="ECO:0000256" key="5">
    <source>
        <dbReference type="ARBA" id="ARBA00022475"/>
    </source>
</evidence>
<gene>
    <name evidence="11" type="primary">pstA</name>
    <name evidence="11" type="ordered locus">CHU_3820</name>
</gene>
<dbReference type="KEGG" id="chu:CHU_3820"/>
<evidence type="ECO:0000256" key="8">
    <source>
        <dbReference type="ARBA" id="ARBA00023136"/>
    </source>
</evidence>
<evidence type="ECO:0000313" key="12">
    <source>
        <dbReference type="Proteomes" id="UP000001822"/>
    </source>
</evidence>
<evidence type="ECO:0000256" key="2">
    <source>
        <dbReference type="ARBA" id="ARBA00007069"/>
    </source>
</evidence>
<dbReference type="GO" id="GO:0005886">
    <property type="term" value="C:plasma membrane"/>
    <property type="evidence" value="ECO:0007669"/>
    <property type="project" value="UniProtKB-SubCell"/>
</dbReference>
<evidence type="ECO:0000256" key="1">
    <source>
        <dbReference type="ARBA" id="ARBA00004651"/>
    </source>
</evidence>
<name>A0A6N4SXR7_CYTH3</name>
<proteinExistence type="inferred from homology"/>
<evidence type="ECO:0000256" key="4">
    <source>
        <dbReference type="ARBA" id="ARBA00022448"/>
    </source>
</evidence>
<keyword evidence="6 9" id="KW-0812">Transmembrane</keyword>
<feature type="transmembrane region" description="Helical" evidence="9">
    <location>
        <begin position="21"/>
        <end position="42"/>
    </location>
</feature>
<reference evidence="11 12" key="1">
    <citation type="journal article" date="2007" name="Appl. Environ. Microbiol.">
        <title>Genome sequence of the cellulolytic gliding bacterium Cytophaga hutchinsonii.</title>
        <authorList>
            <person name="Xie G."/>
            <person name="Bruce D.C."/>
            <person name="Challacombe J.F."/>
            <person name="Chertkov O."/>
            <person name="Detter J.C."/>
            <person name="Gilna P."/>
            <person name="Han C.S."/>
            <person name="Lucas S."/>
            <person name="Misra M."/>
            <person name="Myers G.L."/>
            <person name="Richardson P."/>
            <person name="Tapia R."/>
            <person name="Thayer N."/>
            <person name="Thompson L.S."/>
            <person name="Brettin T.S."/>
            <person name="Henrissat B."/>
            <person name="Wilson D.B."/>
            <person name="McBride M.J."/>
        </authorList>
    </citation>
    <scope>NUCLEOTIDE SEQUENCE [LARGE SCALE GENOMIC DNA]</scope>
    <source>
        <strain evidence="12">ATCC 33406 / DSM 1761 / CIP 103989 / NBRC 15051 / NCIMB 9469 / D465</strain>
    </source>
</reference>
<feature type="transmembrane region" description="Helical" evidence="9">
    <location>
        <begin position="141"/>
        <end position="165"/>
    </location>
</feature>
<dbReference type="InterPro" id="IPR035906">
    <property type="entry name" value="MetI-like_sf"/>
</dbReference>
<protein>
    <recommendedName>
        <fullName evidence="3 9">Phosphate transport system permease protein PstA</fullName>
    </recommendedName>
</protein>
<feature type="transmembrane region" description="Helical" evidence="9">
    <location>
        <begin position="108"/>
        <end position="129"/>
    </location>
</feature>
<evidence type="ECO:0000259" key="10">
    <source>
        <dbReference type="PROSITE" id="PS50928"/>
    </source>
</evidence>
<keyword evidence="4" id="KW-0813">Transport</keyword>
<dbReference type="EMBL" id="CP000383">
    <property type="protein sequence ID" value="ABG61052.1"/>
    <property type="molecule type" value="Genomic_DNA"/>
</dbReference>
<dbReference type="SUPFAM" id="SSF161098">
    <property type="entry name" value="MetI-like"/>
    <property type="match status" value="1"/>
</dbReference>
<comment type="similarity">
    <text evidence="2 9">Belongs to the binding-protein-dependent transport system permease family. CysTW subfamily.</text>
</comment>
<sequence length="290" mass="32018">MRQKQVRKNKWYEYQDKSYKFIALAATGIGILVLVVLLWDVFSDGFSRIDLKFLMDSSSRKAKNAGIYAALGGTLWIMALTTLIAFPIGIGAGIYLEEYNTKGRMSNLLEINISNLAGIPSIIYGLLGLEIFSRTLMLGDTAITGALTLSLLILPIIIVSTREALKTVPYNLREASLALGATKWQTIWYQILPASIPGIVTGAILAISRAIGETAPLIVIGAATYITSVPSWPNESFTVLPIQIFYWIGKPQHDFQVNAAAAIIILLAITFIMNGAAVYLRYRWQKKIKW</sequence>
<keyword evidence="5 9" id="KW-1003">Cell membrane</keyword>
<dbReference type="Pfam" id="PF00528">
    <property type="entry name" value="BPD_transp_1"/>
    <property type="match status" value="1"/>
</dbReference>
<feature type="domain" description="ABC transmembrane type-1" evidence="10">
    <location>
        <begin position="71"/>
        <end position="276"/>
    </location>
</feature>
<comment type="subcellular location">
    <subcellularLocation>
        <location evidence="1 9">Cell membrane</location>
        <topology evidence="1 9">Multi-pass membrane protein</topology>
    </subcellularLocation>
</comment>
<accession>A0A6N4SXR7</accession>
<keyword evidence="8 9" id="KW-0472">Membrane</keyword>
<feature type="transmembrane region" description="Helical" evidence="9">
    <location>
        <begin position="186"/>
        <end position="207"/>
    </location>
</feature>
<evidence type="ECO:0000256" key="3">
    <source>
        <dbReference type="ARBA" id="ARBA00016864"/>
    </source>
</evidence>
<dbReference type="PANTHER" id="PTHR43470">
    <property type="entry name" value="PHOSPHATE TRANSPORT SYSTEM PERMEASE PROTEIN PSTA-RELATED"/>
    <property type="match status" value="1"/>
</dbReference>
<feature type="transmembrane region" description="Helical" evidence="9">
    <location>
        <begin position="67"/>
        <end position="96"/>
    </location>
</feature>
<dbReference type="GO" id="GO:0035435">
    <property type="term" value="P:phosphate ion transmembrane transport"/>
    <property type="evidence" value="ECO:0007669"/>
    <property type="project" value="InterPro"/>
</dbReference>
<evidence type="ECO:0000256" key="6">
    <source>
        <dbReference type="ARBA" id="ARBA00022692"/>
    </source>
</evidence>
<dbReference type="AlphaFoldDB" id="A0A6N4SXR7"/>
<dbReference type="Proteomes" id="UP000001822">
    <property type="component" value="Chromosome"/>
</dbReference>
<dbReference type="InterPro" id="IPR000515">
    <property type="entry name" value="MetI-like"/>
</dbReference>
<dbReference type="PANTHER" id="PTHR43470:SF5">
    <property type="entry name" value="PHOSPHATE TRANSPORT SYSTEM PERMEASE PROTEIN PSTA"/>
    <property type="match status" value="1"/>
</dbReference>